<evidence type="ECO:0000313" key="4">
    <source>
        <dbReference type="Proteomes" id="UP000192247"/>
    </source>
</evidence>
<protein>
    <submittedName>
        <fullName evidence="3">Uncharacterized protein</fullName>
    </submittedName>
</protein>
<dbReference type="InParanoid" id="A0A1V9XJ18"/>
<proteinExistence type="predicted"/>
<feature type="chain" id="PRO_5012732108" evidence="2">
    <location>
        <begin position="26"/>
        <end position="303"/>
    </location>
</feature>
<comment type="caution">
    <text evidence="3">The sequence shown here is derived from an EMBL/GenBank/DDBJ whole genome shotgun (WGS) entry which is preliminary data.</text>
</comment>
<feature type="region of interest" description="Disordered" evidence="1">
    <location>
        <begin position="200"/>
        <end position="246"/>
    </location>
</feature>
<evidence type="ECO:0000313" key="3">
    <source>
        <dbReference type="EMBL" id="OQR73358.1"/>
    </source>
</evidence>
<dbReference type="Proteomes" id="UP000192247">
    <property type="component" value="Unassembled WGS sequence"/>
</dbReference>
<dbReference type="EMBL" id="MNPL01010076">
    <property type="protein sequence ID" value="OQR73358.1"/>
    <property type="molecule type" value="Genomic_DNA"/>
</dbReference>
<gene>
    <name evidence="3" type="ORF">BIW11_03597</name>
</gene>
<name>A0A1V9XJ18_9ACAR</name>
<dbReference type="AlphaFoldDB" id="A0A1V9XJ18"/>
<feature type="compositionally biased region" description="Low complexity" evidence="1">
    <location>
        <begin position="205"/>
        <end position="215"/>
    </location>
</feature>
<evidence type="ECO:0000256" key="1">
    <source>
        <dbReference type="SAM" id="MobiDB-lite"/>
    </source>
</evidence>
<keyword evidence="2" id="KW-0732">Signal</keyword>
<feature type="signal peptide" evidence="2">
    <location>
        <begin position="1"/>
        <end position="25"/>
    </location>
</feature>
<feature type="region of interest" description="Disordered" evidence="1">
    <location>
        <begin position="123"/>
        <end position="157"/>
    </location>
</feature>
<accession>A0A1V9XJ18</accession>
<dbReference type="OrthoDB" id="10443413at2759"/>
<keyword evidence="4" id="KW-1185">Reference proteome</keyword>
<evidence type="ECO:0000256" key="2">
    <source>
        <dbReference type="SAM" id="SignalP"/>
    </source>
</evidence>
<organism evidence="3 4">
    <name type="scientific">Tropilaelaps mercedesae</name>
    <dbReference type="NCBI Taxonomy" id="418985"/>
    <lineage>
        <taxon>Eukaryota</taxon>
        <taxon>Metazoa</taxon>
        <taxon>Ecdysozoa</taxon>
        <taxon>Arthropoda</taxon>
        <taxon>Chelicerata</taxon>
        <taxon>Arachnida</taxon>
        <taxon>Acari</taxon>
        <taxon>Parasitiformes</taxon>
        <taxon>Mesostigmata</taxon>
        <taxon>Gamasina</taxon>
        <taxon>Dermanyssoidea</taxon>
        <taxon>Laelapidae</taxon>
        <taxon>Tropilaelaps</taxon>
    </lineage>
</organism>
<feature type="region of interest" description="Disordered" evidence="1">
    <location>
        <begin position="72"/>
        <end position="91"/>
    </location>
</feature>
<reference evidence="3 4" key="1">
    <citation type="journal article" date="2017" name="Gigascience">
        <title>Draft genome of the honey bee ectoparasitic mite, Tropilaelaps mercedesae, is shaped by the parasitic life history.</title>
        <authorList>
            <person name="Dong X."/>
            <person name="Armstrong S.D."/>
            <person name="Xia D."/>
            <person name="Makepeace B.L."/>
            <person name="Darby A.C."/>
            <person name="Kadowaki T."/>
        </authorList>
    </citation>
    <scope>NUCLEOTIDE SEQUENCE [LARGE SCALE GENOMIC DNA]</scope>
    <source>
        <strain evidence="3">Wuxi-XJTLU</strain>
    </source>
</reference>
<sequence length="303" mass="33415">MQTTKWISCLFFKVQLFGLCEPSLGSKEHRMGLPGSSQVRLDVWQRAELRRLHVYLAHSKAAFYSQPNVTVNRNQQKSPCRSHQTQQQQQAKVESSASLLDGYLREADAVRAELAAWAEVEGRGPSRIAKASPGDVNFEEGSEQPQSEGTSFPAYVDTDQASPSAIESEQVLEACLAIAEKYFNLGFTAGVRFCHGAMQSDSRESNSVSESASSEIVTDSWEDDNFDARSSSSTTSRHTPEADAIAAGRTKEDLLSEDRLKCEAWPLLHGTAACSGDSARARIAQDNSLAWWQFADTVKERRT</sequence>